<dbReference type="AlphaFoldDB" id="E1ZNY1"/>
<dbReference type="STRING" id="554065.E1ZNY1"/>
<organism evidence="4">
    <name type="scientific">Chlorella variabilis</name>
    <name type="common">Green alga</name>
    <dbReference type="NCBI Taxonomy" id="554065"/>
    <lineage>
        <taxon>Eukaryota</taxon>
        <taxon>Viridiplantae</taxon>
        <taxon>Chlorophyta</taxon>
        <taxon>core chlorophytes</taxon>
        <taxon>Trebouxiophyceae</taxon>
        <taxon>Chlorellales</taxon>
        <taxon>Chlorellaceae</taxon>
        <taxon>Chlorella clade</taxon>
        <taxon>Chlorella</taxon>
    </lineage>
</organism>
<dbReference type="EMBL" id="GL433856">
    <property type="protein sequence ID" value="EFN52422.1"/>
    <property type="molecule type" value="Genomic_DNA"/>
</dbReference>
<dbReference type="InterPro" id="IPR029058">
    <property type="entry name" value="AB_hydrolase_fold"/>
</dbReference>
<feature type="domain" description="AB hydrolase-1" evidence="2">
    <location>
        <begin position="102"/>
        <end position="354"/>
    </location>
</feature>
<dbReference type="FunCoup" id="E1ZNY1">
    <property type="interactions" value="192"/>
</dbReference>
<feature type="region of interest" description="Disordered" evidence="1">
    <location>
        <begin position="16"/>
        <end position="55"/>
    </location>
</feature>
<dbReference type="KEGG" id="cvr:CHLNCDRAFT_26830"/>
<dbReference type="InterPro" id="IPR000073">
    <property type="entry name" value="AB_hydrolase_1"/>
</dbReference>
<dbReference type="eggNOG" id="KOG1454">
    <property type="taxonomic scope" value="Eukaryota"/>
</dbReference>
<evidence type="ECO:0000259" key="2">
    <source>
        <dbReference type="Pfam" id="PF12697"/>
    </source>
</evidence>
<dbReference type="OrthoDB" id="408373at2759"/>
<feature type="compositionally biased region" description="Low complexity" evidence="1">
    <location>
        <begin position="28"/>
        <end position="55"/>
    </location>
</feature>
<dbReference type="Gene3D" id="3.40.50.1820">
    <property type="entry name" value="alpha/beta hydrolase"/>
    <property type="match status" value="1"/>
</dbReference>
<keyword evidence="4" id="KW-1185">Reference proteome</keyword>
<evidence type="ECO:0000313" key="4">
    <source>
        <dbReference type="Proteomes" id="UP000008141"/>
    </source>
</evidence>
<gene>
    <name evidence="3" type="ORF">CHLNCDRAFT_26830</name>
</gene>
<dbReference type="Pfam" id="PF12697">
    <property type="entry name" value="Abhydrolase_6"/>
    <property type="match status" value="1"/>
</dbReference>
<evidence type="ECO:0000313" key="3">
    <source>
        <dbReference type="EMBL" id="EFN52422.1"/>
    </source>
</evidence>
<dbReference type="OMA" id="HCIHHDA"/>
<reference evidence="3 4" key="1">
    <citation type="journal article" date="2010" name="Plant Cell">
        <title>The Chlorella variabilis NC64A genome reveals adaptation to photosymbiosis, coevolution with viruses, and cryptic sex.</title>
        <authorList>
            <person name="Blanc G."/>
            <person name="Duncan G."/>
            <person name="Agarkova I."/>
            <person name="Borodovsky M."/>
            <person name="Gurnon J."/>
            <person name="Kuo A."/>
            <person name="Lindquist E."/>
            <person name="Lucas S."/>
            <person name="Pangilinan J."/>
            <person name="Polle J."/>
            <person name="Salamov A."/>
            <person name="Terry A."/>
            <person name="Yamada T."/>
            <person name="Dunigan D.D."/>
            <person name="Grigoriev I.V."/>
            <person name="Claverie J.M."/>
            <person name="Van Etten J.L."/>
        </authorList>
    </citation>
    <scope>NUCLEOTIDE SEQUENCE [LARGE SCALE GENOMIC DNA]</scope>
    <source>
        <strain evidence="3 4">NC64A</strain>
    </source>
</reference>
<dbReference type="InParanoid" id="E1ZNY1"/>
<dbReference type="PANTHER" id="PTHR46438">
    <property type="entry name" value="ALPHA/BETA-HYDROLASES SUPERFAMILY PROTEIN"/>
    <property type="match status" value="1"/>
</dbReference>
<dbReference type="GeneID" id="17351960"/>
<proteinExistence type="predicted"/>
<dbReference type="PANTHER" id="PTHR46438:SF12">
    <property type="entry name" value="ALPHA_BETA-HYDROLASES SUPERFAMILY PROTEIN"/>
    <property type="match status" value="1"/>
</dbReference>
<dbReference type="PRINTS" id="PR00111">
    <property type="entry name" value="ABHYDROLASE"/>
</dbReference>
<name>E1ZNY1_CHLVA</name>
<dbReference type="RefSeq" id="XP_005844524.1">
    <property type="nucleotide sequence ID" value="XM_005844462.1"/>
</dbReference>
<evidence type="ECO:0000256" key="1">
    <source>
        <dbReference type="SAM" id="MobiDB-lite"/>
    </source>
</evidence>
<sequence length="366" mass="39604">MAATVAHGACTSWRQAAEPPAFRRTLQATRPSRTACRAAASSSSSTSSGGSRSSAAAGAVPSAAAAAAADEHEVLPGIFEGYWQWQGRRIRYQRSGTSGPAVLCVHGFGASADHWRKNLPVLGESCQVYAIDLLGYGYSDKPDPRQLPPTSIYNFDTWSQQLRDFVAGVMGQPAVLVCNSVGGIAGLQAALDDASLVRGVMVMNISLRMLHTSKQAEWQRPLVRALQDTLRTSALGPWFFSQIANRRGVRSVLQQCYGDPAAVTDELVDLILSPGLQPGAVDVFLDFISYSWGPLPEQQLQAVGVPVSVVWGEEDPWEKIEWGREFAKYPSVEEFVSLPGVGHCPMHEAPHLVNPLIQDFVKRVTC</sequence>
<protein>
    <recommendedName>
        <fullName evidence="2">AB hydrolase-1 domain-containing protein</fullName>
    </recommendedName>
</protein>
<dbReference type="SUPFAM" id="SSF53474">
    <property type="entry name" value="alpha/beta-Hydrolases"/>
    <property type="match status" value="1"/>
</dbReference>
<accession>E1ZNY1</accession>
<dbReference type="Proteomes" id="UP000008141">
    <property type="component" value="Unassembled WGS sequence"/>
</dbReference>